<protein>
    <recommendedName>
        <fullName evidence="3">SF4 helicase domain-containing protein</fullName>
    </recommendedName>
</protein>
<dbReference type="Gene3D" id="3.40.1620.10">
    <property type="entry name" value="YefM-like domain"/>
    <property type="match status" value="2"/>
</dbReference>
<dbReference type="Gene3D" id="3.40.50.300">
    <property type="entry name" value="P-loop containing nucleotide triphosphate hydrolases"/>
    <property type="match status" value="1"/>
</dbReference>
<dbReference type="PROSITE" id="PS51199">
    <property type="entry name" value="SF4_HELICASE"/>
    <property type="match status" value="1"/>
</dbReference>
<feature type="compositionally biased region" description="Low complexity" evidence="2">
    <location>
        <begin position="1071"/>
        <end position="1080"/>
    </location>
</feature>
<feature type="region of interest" description="Disordered" evidence="2">
    <location>
        <begin position="498"/>
        <end position="517"/>
    </location>
</feature>
<feature type="compositionally biased region" description="Low complexity" evidence="2">
    <location>
        <begin position="1177"/>
        <end position="1201"/>
    </location>
</feature>
<feature type="region of interest" description="Disordered" evidence="2">
    <location>
        <begin position="2235"/>
        <end position="2257"/>
    </location>
</feature>
<feature type="compositionally biased region" description="Low complexity" evidence="2">
    <location>
        <begin position="1218"/>
        <end position="1254"/>
    </location>
</feature>
<evidence type="ECO:0000313" key="5">
    <source>
        <dbReference type="Proteomes" id="UP001500466"/>
    </source>
</evidence>
<feature type="compositionally biased region" description="Pro residues" evidence="2">
    <location>
        <begin position="1427"/>
        <end position="1437"/>
    </location>
</feature>
<feature type="region of interest" description="Disordered" evidence="2">
    <location>
        <begin position="918"/>
        <end position="975"/>
    </location>
</feature>
<feature type="compositionally biased region" description="Low complexity" evidence="2">
    <location>
        <begin position="1388"/>
        <end position="1405"/>
    </location>
</feature>
<feature type="compositionally biased region" description="Pro residues" evidence="2">
    <location>
        <begin position="1058"/>
        <end position="1070"/>
    </location>
</feature>
<feature type="compositionally biased region" description="Low complexity" evidence="2">
    <location>
        <begin position="1830"/>
        <end position="1845"/>
    </location>
</feature>
<feature type="compositionally biased region" description="Low complexity" evidence="2">
    <location>
        <begin position="1854"/>
        <end position="1872"/>
    </location>
</feature>
<feature type="compositionally biased region" description="Low complexity" evidence="2">
    <location>
        <begin position="1800"/>
        <end position="1812"/>
    </location>
</feature>
<dbReference type="Pfam" id="PF03796">
    <property type="entry name" value="DnaB_C"/>
    <property type="match status" value="1"/>
</dbReference>
<feature type="region of interest" description="Disordered" evidence="2">
    <location>
        <begin position="1361"/>
        <end position="1492"/>
    </location>
</feature>
<dbReference type="InterPro" id="IPR007694">
    <property type="entry name" value="DNA_helicase_DnaB-like_C"/>
</dbReference>
<dbReference type="EMBL" id="BAABHS010000048">
    <property type="protein sequence ID" value="GAA4992965.1"/>
    <property type="molecule type" value="Genomic_DNA"/>
</dbReference>
<dbReference type="SUPFAM" id="SSF143120">
    <property type="entry name" value="YefM-like"/>
    <property type="match status" value="2"/>
</dbReference>
<dbReference type="Proteomes" id="UP001500466">
    <property type="component" value="Unassembled WGS sequence"/>
</dbReference>
<dbReference type="PANTHER" id="PTHR30153">
    <property type="entry name" value="REPLICATIVE DNA HELICASE DNAB"/>
    <property type="match status" value="1"/>
</dbReference>
<feature type="region of interest" description="Disordered" evidence="2">
    <location>
        <begin position="788"/>
        <end position="809"/>
    </location>
</feature>
<feature type="compositionally biased region" description="Low complexity" evidence="2">
    <location>
        <begin position="653"/>
        <end position="664"/>
    </location>
</feature>
<dbReference type="SUPFAM" id="SSF52540">
    <property type="entry name" value="P-loop containing nucleoside triphosphate hydrolases"/>
    <property type="match status" value="1"/>
</dbReference>
<gene>
    <name evidence="4" type="ORF">GCM10023205_77050</name>
</gene>
<feature type="compositionally biased region" description="Low complexity" evidence="2">
    <location>
        <begin position="1883"/>
        <end position="1909"/>
    </location>
</feature>
<feature type="compositionally biased region" description="Pro residues" evidence="2">
    <location>
        <begin position="1361"/>
        <end position="1387"/>
    </location>
</feature>
<evidence type="ECO:0000256" key="1">
    <source>
        <dbReference type="ARBA" id="ARBA00009981"/>
    </source>
</evidence>
<evidence type="ECO:0000256" key="2">
    <source>
        <dbReference type="SAM" id="MobiDB-lite"/>
    </source>
</evidence>
<dbReference type="InterPro" id="IPR027417">
    <property type="entry name" value="P-loop_NTPase"/>
</dbReference>
<feature type="compositionally biased region" description="Pro residues" evidence="2">
    <location>
        <begin position="1202"/>
        <end position="1217"/>
    </location>
</feature>
<dbReference type="InterPro" id="IPR036165">
    <property type="entry name" value="YefM-like_sf"/>
</dbReference>
<feature type="compositionally biased region" description="Low complexity" evidence="2">
    <location>
        <begin position="449"/>
        <end position="462"/>
    </location>
</feature>
<feature type="compositionally biased region" description="Pro residues" evidence="2">
    <location>
        <begin position="1255"/>
        <end position="1272"/>
    </location>
</feature>
<feature type="region of interest" description="Disordered" evidence="2">
    <location>
        <begin position="391"/>
        <end position="462"/>
    </location>
</feature>
<feature type="region of interest" description="Disordered" evidence="2">
    <location>
        <begin position="29"/>
        <end position="56"/>
    </location>
</feature>
<feature type="region of interest" description="Disordered" evidence="2">
    <location>
        <begin position="1757"/>
        <end position="1919"/>
    </location>
</feature>
<feature type="compositionally biased region" description="Low complexity" evidence="2">
    <location>
        <begin position="1457"/>
        <end position="1492"/>
    </location>
</feature>
<feature type="domain" description="SF4 helicase" evidence="3">
    <location>
        <begin position="1522"/>
        <end position="1723"/>
    </location>
</feature>
<feature type="compositionally biased region" description="Pro residues" evidence="2">
    <location>
        <begin position="1789"/>
        <end position="1799"/>
    </location>
</feature>
<organism evidence="4 5">
    <name type="scientific">Yinghuangia aomiensis</name>
    <dbReference type="NCBI Taxonomy" id="676205"/>
    <lineage>
        <taxon>Bacteria</taxon>
        <taxon>Bacillati</taxon>
        <taxon>Actinomycetota</taxon>
        <taxon>Actinomycetes</taxon>
        <taxon>Kitasatosporales</taxon>
        <taxon>Streptomycetaceae</taxon>
        <taxon>Yinghuangia</taxon>
    </lineage>
</organism>
<name>A0ABP9IBK3_9ACTN</name>
<sequence length="2257" mass="217993">MSPGLAGAGERTVEASAPEVLFSDADTETVPANVPNTPAPAALAPAPASAVPGRAASVPPPVSVSVGLAGGFQLPSPGDVLWMDPEVPPFEVLEVLATAAQPLVTPPRGRLAAAGGRPLRDALTALAEVRATGGDWHVLLTTDRAVFGSPRHAAAQEVWDLLELTWARYIRPALPAPAADPSAAAGAAAARVRASAAAAGVPRRTSAPATPAAAAVPETDGPAPGSAVSGRKRGSARGPSASPAPAPVGPAASSLAETSAPTSAVAPAVMPPSVPEASPAPAAVSVGVAAGLVLPPPDDGFWSAVPARFSRNASLAAHRLVSPARGRLASAEGRLLRGAVTALARGRVTGAHWHVLLTSPREAFGGPTSARATALYMLLQDAVEQHLRPALTGLPSGQDTPPEPASAVAVSPTTPAAPAPAAAAVPAGADPGDAVPGTKSKSVRKRTRSAAASSAAAVPAAPTVPVSPAAAGLGPNAVPGVGLAAAASAGPAVSADTAAPAAAGGAPSETSTAVAAEAPAPVSPASVPAVPSAVPSGVPGPATLREARAELPRLLRAAAAGTATVLSSGGHHAVLTVPDAAAALGWNVGAAPTHGVTDARKRLGDLIQDAAAGRPQIVSRHSTPVAILLPAAPGTGPAAPSGSAVTVPASTAPASAAAPVSVSAGTGESAGERPTAPGSRSVRSAAPGVSPAAAAAAPPAGPAPTNAEQLSDVSPAAPTVAAPAAAPAAASAVPAAPSSTAASAASASAGVGESPAAPGAVPSAAGPAAPAVVSAVPAASSAVPGEAAAAPAGAGPAAGAGSGAAPASAAAGLVPVPGPGTLHATRAALPKLLDAATQGTTTSIATGPHHAWLTSPKAAAALGWDLTTAPAYGVADARKHLGRLVQDAAAGRPQVVSRHSHPVAVLLPATAVPATAVPADGRAVPGTGPAGQGPAGQGPAALPGSAAPVPAPAAAPPAPGPAAAPGPVPATAPAAAPAPIPDVPAPAASGAPTAPAAPGVPAVAPAVSEAAAAAASARTAPAAASGSTQGLAAGLAGTLAPVAPTPAAPVPAAAVPAAPAPAATPVPPAAAAPAPAATPAPVAAVPGPATLHEARATLPRLVKNAAAGIPTRLSSGGDHAVLTAPAAAAALGWNVAAARVYSIVEGRLHLGDLVRAAAQGRPQVLRRHSTPVAVLLPTTTGAPGTPATGTPTAPGTAAVPAPGAPAPHPATTPPATAPAPAATPTAGAPGTATASAPTAGPAPAPASATASRPAAPEPAPTPGTVPPVPSPAAAPAAMPGPAAPTPTTAPAAAPGVPAAASGPAGATAPAAAPTAPAAAAAPGPVTALTAAAAPAAGLGVPAAAPGPAVPAAAAVPVPAPPAGSAPGGTVPPTPESAPPAAPAPDAAPPASAAAPAIPARPAEPTTAPPTPTAATPATDEGASITPLPAPTTAPAPAPASAAPGPAVPAAAPPAPAAVPGSDLAVTPSTAPAAPAQTAPDPAAPTAAAPAVPRSRRSLAVFADVLDTVLAPPAPDNADGTDAETPAAGAALGIRVLDDLLGPLQPGRLYLVAAAPGTGGSLLATAAARTTALDRDLPVLYAASGLTAADVTARIVAAHLPVDYRRLRASRLTPAEQDDVRTLYGELAAAPLYLDDGAGLTAADVAQSAAGVEGLALVVVDRLQTARDTRLPLSGPAQVTDAVQELAHLARTRRVPVLAVLDSPAAVGPDAAAAGDAADVRVLLTADGSWVHATVAERDLGVLGDTVLHADLAHARLQNPPARPAPGSLPPTPPGAAPGPAAHGHVPNLPATPGPSPAPPASATSTTAPGQAAVVPGEWPEVTRPGTALHPAAGPAPSTATPAPAAVGQHAADTPARAPEQPSEPAEPSAAPRTTTKPHQGVQAPSTPAQAPGQAPAAPHTTAAPGRRTAVPVGEGRYGGRDYSDHTAVITRAVDRALAEHDGDVEAASAALEKRAIPDVMALFDSCRVGSRYEHTVYPELPEILRKKTRAGVDEVWEGRHKWSNAVLLGELEAGRAPVTVDVLDTNAAFLSAWKAHLPIGKLVHDPNGGFDRRRSGMYLLKSRPRWAHPQLPDPIGNRRETGPVILGDPTVRLLIRCAEQGLCEAPAIAENWTSGASEDLLEKLRRVLTLAREDAIENGDTVAEAYIKSMYAKFTSTIGESSSNRDLRRPEWMHIIRSQAFANLWRKGHKAYQAGLTLVQLRGTDELHVTGGDWREIFPEGRNVTQTKTKDRYTLPRTSEEEAAGIEAGAEAEEGGR</sequence>
<feature type="region of interest" description="Disordered" evidence="2">
    <location>
        <begin position="199"/>
        <end position="259"/>
    </location>
</feature>
<feature type="region of interest" description="Disordered" evidence="2">
    <location>
        <begin position="653"/>
        <end position="713"/>
    </location>
</feature>
<feature type="compositionally biased region" description="Pro residues" evidence="2">
    <location>
        <begin position="949"/>
        <end position="975"/>
    </location>
</feature>
<feature type="compositionally biased region" description="Low complexity" evidence="2">
    <location>
        <begin position="249"/>
        <end position="259"/>
    </location>
</feature>
<feature type="compositionally biased region" description="Low complexity" evidence="2">
    <location>
        <begin position="684"/>
        <end position="698"/>
    </location>
</feature>
<comment type="caution">
    <text evidence="4">The sequence shown here is derived from an EMBL/GenBank/DDBJ whole genome shotgun (WGS) entry which is preliminary data.</text>
</comment>
<accession>A0ABP9IBK3</accession>
<feature type="compositionally biased region" description="Low complexity" evidence="2">
    <location>
        <begin position="199"/>
        <end position="217"/>
    </location>
</feature>
<feature type="region of interest" description="Disordered" evidence="2">
    <location>
        <begin position="1171"/>
        <end position="1310"/>
    </location>
</feature>
<keyword evidence="5" id="KW-1185">Reference proteome</keyword>
<evidence type="ECO:0000259" key="3">
    <source>
        <dbReference type="PROSITE" id="PS51199"/>
    </source>
</evidence>
<feature type="compositionally biased region" description="Pro residues" evidence="2">
    <location>
        <begin position="1760"/>
        <end position="1776"/>
    </location>
</feature>
<feature type="region of interest" description="Disordered" evidence="2">
    <location>
        <begin position="1058"/>
        <end position="1080"/>
    </location>
</feature>
<dbReference type="NCBIfam" id="TIGR01552">
    <property type="entry name" value="phd_fam"/>
    <property type="match status" value="2"/>
</dbReference>
<feature type="compositionally biased region" description="Low complexity" evidence="2">
    <location>
        <begin position="937"/>
        <end position="948"/>
    </location>
</feature>
<reference evidence="5" key="1">
    <citation type="journal article" date="2019" name="Int. J. Syst. Evol. Microbiol.">
        <title>The Global Catalogue of Microorganisms (GCM) 10K type strain sequencing project: providing services to taxonomists for standard genome sequencing and annotation.</title>
        <authorList>
            <consortium name="The Broad Institute Genomics Platform"/>
            <consortium name="The Broad Institute Genome Sequencing Center for Infectious Disease"/>
            <person name="Wu L."/>
            <person name="Ma J."/>
        </authorList>
    </citation>
    <scope>NUCLEOTIDE SEQUENCE [LARGE SCALE GENOMIC DNA]</scope>
    <source>
        <strain evidence="5">JCM 17986</strain>
    </source>
</reference>
<feature type="compositionally biased region" description="Low complexity" evidence="2">
    <location>
        <begin position="405"/>
        <end position="440"/>
    </location>
</feature>
<dbReference type="PANTHER" id="PTHR30153:SF2">
    <property type="entry name" value="REPLICATIVE DNA HELICASE"/>
    <property type="match status" value="1"/>
</dbReference>
<proteinExistence type="inferred from homology"/>
<feature type="compositionally biased region" description="Low complexity" evidence="2">
    <location>
        <begin position="1438"/>
        <end position="1449"/>
    </location>
</feature>
<feature type="compositionally biased region" description="Low complexity" evidence="2">
    <location>
        <begin position="1273"/>
        <end position="1310"/>
    </location>
</feature>
<feature type="compositionally biased region" description="Low complexity" evidence="2">
    <location>
        <begin position="918"/>
        <end position="927"/>
    </location>
</feature>
<comment type="similarity">
    <text evidence="1">Belongs to the phD/YefM antitoxin family.</text>
</comment>
<evidence type="ECO:0000313" key="4">
    <source>
        <dbReference type="EMBL" id="GAA4992965.1"/>
    </source>
</evidence>